<dbReference type="OrthoDB" id="9797743at2"/>
<dbReference type="Pfam" id="PF13419">
    <property type="entry name" value="HAD_2"/>
    <property type="match status" value="1"/>
</dbReference>
<gene>
    <name evidence="1" type="ORF">W911_13745</name>
</gene>
<dbReference type="KEGG" id="hni:W911_13745"/>
<dbReference type="SFLD" id="SFLDG01135">
    <property type="entry name" value="C1.5.6:_HAD__Beta-PGM__Phospha"/>
    <property type="match status" value="1"/>
</dbReference>
<dbReference type="AlphaFoldDB" id="V5SEB6"/>
<dbReference type="STRING" id="1029756.W911_13745"/>
<keyword evidence="2" id="KW-1185">Reference proteome</keyword>
<dbReference type="GO" id="GO:0006281">
    <property type="term" value="P:DNA repair"/>
    <property type="evidence" value="ECO:0007669"/>
    <property type="project" value="TreeGrafter"/>
</dbReference>
<dbReference type="Proteomes" id="UP000018542">
    <property type="component" value="Chromosome"/>
</dbReference>
<dbReference type="PANTHER" id="PTHR43434">
    <property type="entry name" value="PHOSPHOGLYCOLATE PHOSPHATASE"/>
    <property type="match status" value="1"/>
</dbReference>
<keyword evidence="1" id="KW-0378">Hydrolase</keyword>
<dbReference type="SUPFAM" id="SSF56784">
    <property type="entry name" value="HAD-like"/>
    <property type="match status" value="1"/>
</dbReference>
<name>V5SEB6_9HYPH</name>
<dbReference type="InterPro" id="IPR023214">
    <property type="entry name" value="HAD_sf"/>
</dbReference>
<dbReference type="Gene3D" id="3.40.50.1000">
    <property type="entry name" value="HAD superfamily/HAD-like"/>
    <property type="match status" value="1"/>
</dbReference>
<accession>V5SEB6</accession>
<dbReference type="SFLD" id="SFLDS00003">
    <property type="entry name" value="Haloacid_Dehalogenase"/>
    <property type="match status" value="1"/>
</dbReference>
<dbReference type="EMBL" id="CP006912">
    <property type="protein sequence ID" value="AHB49236.1"/>
    <property type="molecule type" value="Genomic_DNA"/>
</dbReference>
<organism evidence="1 2">
    <name type="scientific">Hyphomicrobium nitrativorans NL23</name>
    <dbReference type="NCBI Taxonomy" id="1029756"/>
    <lineage>
        <taxon>Bacteria</taxon>
        <taxon>Pseudomonadati</taxon>
        <taxon>Pseudomonadota</taxon>
        <taxon>Alphaproteobacteria</taxon>
        <taxon>Hyphomicrobiales</taxon>
        <taxon>Hyphomicrobiaceae</taxon>
        <taxon>Hyphomicrobium</taxon>
    </lineage>
</organism>
<dbReference type="SFLD" id="SFLDG01129">
    <property type="entry name" value="C1.5:_HAD__Beta-PGM__Phosphata"/>
    <property type="match status" value="1"/>
</dbReference>
<dbReference type="PANTHER" id="PTHR43434:SF24">
    <property type="entry name" value="HYDROLASE-RELATED"/>
    <property type="match status" value="1"/>
</dbReference>
<dbReference type="Gene3D" id="1.10.150.240">
    <property type="entry name" value="Putative phosphatase, domain 2"/>
    <property type="match status" value="1"/>
</dbReference>
<dbReference type="InterPro" id="IPR036412">
    <property type="entry name" value="HAD-like_sf"/>
</dbReference>
<proteinExistence type="predicted"/>
<protein>
    <submittedName>
        <fullName evidence="1">HAD family hydrolase</fullName>
    </submittedName>
</protein>
<dbReference type="InterPro" id="IPR041492">
    <property type="entry name" value="HAD_2"/>
</dbReference>
<evidence type="ECO:0000313" key="1">
    <source>
        <dbReference type="EMBL" id="AHB49236.1"/>
    </source>
</evidence>
<sequence>MKLVIFDCDGTLVDSQHMIVAAMTDAFASQGRVAPPRESVVGVVGLSLDWAIARLVPEETDPVVIERLSEAYKEAFRERRLGPDHTEPLYDGVRDVLDRLAAREDVSLGIATGKSRRGLDAVLEREGIVHHFRTIQTADTHPSKPHPSMIFAAMSEAVAEPVDTVMIGDTTFDIEMALGAGTSSIGVAWGYHPVDALRAAGAHHVTADCAELGRTLDRLMFERQVG</sequence>
<reference evidence="1 2" key="1">
    <citation type="journal article" date="2014" name="Genome Announc.">
        <title>Complete Genome Sequence of Hyphomicrobium nitrativorans Strain NL23, a Denitrifying Bacterium Isolated from Biofilm of a Methanol-Fed Denitrification System Treating Seawater at the Montreal Biodome.</title>
        <authorList>
            <person name="Martineau C."/>
            <person name="Villeneuve C."/>
            <person name="Mauffrey F."/>
            <person name="Villemur R."/>
        </authorList>
    </citation>
    <scope>NUCLEOTIDE SEQUENCE [LARGE SCALE GENOMIC DNA]</scope>
    <source>
        <strain evidence="1">NL23</strain>
    </source>
</reference>
<dbReference type="GO" id="GO:0005829">
    <property type="term" value="C:cytosol"/>
    <property type="evidence" value="ECO:0007669"/>
    <property type="project" value="TreeGrafter"/>
</dbReference>
<dbReference type="GO" id="GO:0008967">
    <property type="term" value="F:phosphoglycolate phosphatase activity"/>
    <property type="evidence" value="ECO:0007669"/>
    <property type="project" value="TreeGrafter"/>
</dbReference>
<dbReference type="NCBIfam" id="TIGR01549">
    <property type="entry name" value="HAD-SF-IA-v1"/>
    <property type="match status" value="1"/>
</dbReference>
<dbReference type="InterPro" id="IPR006439">
    <property type="entry name" value="HAD-SF_hydro_IA"/>
</dbReference>
<dbReference type="PATRIC" id="fig|1029756.8.peg.2862"/>
<dbReference type="HOGENOM" id="CLU_045011_19_2_5"/>
<dbReference type="InterPro" id="IPR023198">
    <property type="entry name" value="PGP-like_dom2"/>
</dbReference>
<dbReference type="InterPro" id="IPR050155">
    <property type="entry name" value="HAD-like_hydrolase_sf"/>
</dbReference>
<evidence type="ECO:0000313" key="2">
    <source>
        <dbReference type="Proteomes" id="UP000018542"/>
    </source>
</evidence>